<gene>
    <name evidence="1" type="ORF">QUW46_07815</name>
</gene>
<name>A0ABT7VP13_9LACO</name>
<dbReference type="Proteomes" id="UP001529423">
    <property type="component" value="Unassembled WGS sequence"/>
</dbReference>
<sequence length="73" mass="8470">MNDIYLVLAVYDKSDKDTAVSLYGAFHSKKEARNYQQYLADAITDGDKEPFHIKRIKNVCPYERLIVDEPCEI</sequence>
<protein>
    <submittedName>
        <fullName evidence="1">Uncharacterized protein</fullName>
    </submittedName>
</protein>
<dbReference type="EMBL" id="JAUDEO010000051">
    <property type="protein sequence ID" value="MDM8334472.1"/>
    <property type="molecule type" value="Genomic_DNA"/>
</dbReference>
<keyword evidence="2" id="KW-1185">Reference proteome</keyword>
<proteinExistence type="predicted"/>
<reference evidence="1" key="2">
    <citation type="submission" date="2023-06" db="EMBL/GenBank/DDBJ databases">
        <authorList>
            <person name="Zeman M."/>
            <person name="Kubasova T."/>
            <person name="Jahodarova E."/>
            <person name="Nykrynova M."/>
            <person name="Rychlik I."/>
        </authorList>
    </citation>
    <scope>NUCLEOTIDE SEQUENCE</scope>
    <source>
        <strain evidence="1">105_WCHN</strain>
    </source>
</reference>
<accession>A0ABT7VP13</accession>
<comment type="caution">
    <text evidence="1">The sequence shown here is derived from an EMBL/GenBank/DDBJ whole genome shotgun (WGS) entry which is preliminary data.</text>
</comment>
<evidence type="ECO:0000313" key="1">
    <source>
        <dbReference type="EMBL" id="MDM8334472.1"/>
    </source>
</evidence>
<evidence type="ECO:0000313" key="2">
    <source>
        <dbReference type="Proteomes" id="UP001529423"/>
    </source>
</evidence>
<dbReference type="RefSeq" id="WP_242362616.1">
    <property type="nucleotide sequence ID" value="NZ_JAUDEO010000051.1"/>
</dbReference>
<reference evidence="1" key="1">
    <citation type="submission" date="2023-06" db="EMBL/GenBank/DDBJ databases">
        <title>Identification and characterization of horizontal gene transfer across gut microbiota members of farm animals based on homology search.</title>
        <authorList>
            <person name="Schwarzerova J."/>
            <person name="Nykrynova M."/>
            <person name="Jureckova K."/>
            <person name="Cejkova D."/>
            <person name="Rychlik I."/>
        </authorList>
    </citation>
    <scope>NUCLEOTIDE SEQUENCE</scope>
    <source>
        <strain evidence="1">105_WCHN</strain>
    </source>
</reference>
<organism evidence="1 2">
    <name type="scientific">Limosilactobacillus panis</name>
    <dbReference type="NCBI Taxonomy" id="47493"/>
    <lineage>
        <taxon>Bacteria</taxon>
        <taxon>Bacillati</taxon>
        <taxon>Bacillota</taxon>
        <taxon>Bacilli</taxon>
        <taxon>Lactobacillales</taxon>
        <taxon>Lactobacillaceae</taxon>
        <taxon>Limosilactobacillus</taxon>
    </lineage>
</organism>